<sequence length="406" mass="42119">MATEIRVPTLGESVSEATVGTWFKKVGDTVKADEPIVELETDKVTVEVPAPAAGVLTEIVAQAGETVGLGALLGQIAEGAAGSASAAAPAAAAPAATPAAAAPVLVAAPAMPAAPAAAKLAADNNINTADVDGSGKRGQVLKGDVIAAIAKGPAAAAAPAVPAAPRAPSTTEDAVREERVKMTRLRQTIAKRLKDAQNTAAMLTTYNEVDMKAVMDLRNKYKDVFEKKHGVKLGFMGFFTKAVTHALKELPAVNAEIDGTDIIYKNYCHVGMAVGTDKGLVVPVIRDADQLSIAGVEKELGRLAKAARDGSLGMADMQGGTFTITNGGVYGSLMSSPILNAPQSGILGMHKIQDRPVVVGGQIVIRPMMYLALSYDHRIVDGKEAVTFLVRVKESLEDPERLVLDL</sequence>
<evidence type="ECO:0000256" key="1">
    <source>
        <dbReference type="ARBA" id="ARBA00004052"/>
    </source>
</evidence>
<dbReference type="InterPro" id="IPR004167">
    <property type="entry name" value="PSBD"/>
</dbReference>
<comment type="cofactor">
    <cofactor evidence="11">
        <name>(R)-lipoate</name>
        <dbReference type="ChEBI" id="CHEBI:83088"/>
    </cofactor>
    <text evidence="11">Binds 1 lipoyl cofactor covalently.</text>
</comment>
<dbReference type="InterPro" id="IPR023213">
    <property type="entry name" value="CAT-like_dom_sf"/>
</dbReference>
<dbReference type="Gene3D" id="3.30.559.10">
    <property type="entry name" value="Chloramphenicol acetyltransferase-like domain"/>
    <property type="match status" value="1"/>
</dbReference>
<dbReference type="InterPro" id="IPR000089">
    <property type="entry name" value="Biotin_lipoyl"/>
</dbReference>
<organism evidence="14 15">
    <name type="scientific">Rhizobium oryzicola</name>
    <dbReference type="NCBI Taxonomy" id="1232668"/>
    <lineage>
        <taxon>Bacteria</taxon>
        <taxon>Pseudomonadati</taxon>
        <taxon>Pseudomonadota</taxon>
        <taxon>Alphaproteobacteria</taxon>
        <taxon>Hyphomicrobiales</taxon>
        <taxon>Rhizobiaceae</taxon>
        <taxon>Rhizobium/Agrobacterium group</taxon>
        <taxon>Rhizobium</taxon>
    </lineage>
</organism>
<dbReference type="SUPFAM" id="SSF51230">
    <property type="entry name" value="Single hybrid motif"/>
    <property type="match status" value="1"/>
</dbReference>
<dbReference type="EMBL" id="JAUKWQ010000006">
    <property type="protein sequence ID" value="MDO1584031.1"/>
    <property type="molecule type" value="Genomic_DNA"/>
</dbReference>
<dbReference type="PANTHER" id="PTHR43416">
    <property type="entry name" value="DIHYDROLIPOYLLYSINE-RESIDUE SUCCINYLTRANSFERASE COMPONENT OF 2-OXOGLUTARATE DEHYDROGENASE COMPLEX, MITOCHONDRIAL-RELATED"/>
    <property type="match status" value="1"/>
</dbReference>
<evidence type="ECO:0000256" key="5">
    <source>
        <dbReference type="ARBA" id="ARBA00019511"/>
    </source>
</evidence>
<gene>
    <name evidence="14" type="primary">odhB</name>
    <name evidence="14" type="ORF">Q2T52_18255</name>
</gene>
<evidence type="ECO:0000256" key="6">
    <source>
        <dbReference type="ARBA" id="ARBA00022532"/>
    </source>
</evidence>
<evidence type="ECO:0000259" key="12">
    <source>
        <dbReference type="PROSITE" id="PS50968"/>
    </source>
</evidence>
<dbReference type="Pfam" id="PF00364">
    <property type="entry name" value="Biotin_lipoyl"/>
    <property type="match status" value="1"/>
</dbReference>
<dbReference type="Pfam" id="PF02817">
    <property type="entry name" value="E3_binding"/>
    <property type="match status" value="1"/>
</dbReference>
<protein>
    <recommendedName>
        <fullName evidence="5 11">Dihydrolipoyllysine-residue succinyltransferase component of 2-oxoglutarate dehydrogenase complex</fullName>
        <ecNumber evidence="4 11">2.3.1.61</ecNumber>
    </recommendedName>
    <alternativeName>
        <fullName evidence="11">2-oxoglutarate dehydrogenase complex component E2</fullName>
    </alternativeName>
</protein>
<keyword evidence="8 11" id="KW-0450">Lipoyl</keyword>
<feature type="domain" description="Lipoyl-binding" evidence="12">
    <location>
        <begin position="2"/>
        <end position="77"/>
    </location>
</feature>
<name>A0ABT8T1I5_9HYPH</name>
<dbReference type="PROSITE" id="PS00189">
    <property type="entry name" value="LIPOYL"/>
    <property type="match status" value="1"/>
</dbReference>
<accession>A0ABT8T1I5</accession>
<comment type="pathway">
    <text evidence="2 11">Amino-acid degradation; L-lysine degradation via saccharopine pathway; glutaryl-CoA from L-lysine: step 6/6.</text>
</comment>
<dbReference type="SUPFAM" id="SSF52777">
    <property type="entry name" value="CoA-dependent acyltransferases"/>
    <property type="match status" value="1"/>
</dbReference>
<evidence type="ECO:0000256" key="3">
    <source>
        <dbReference type="ARBA" id="ARBA00007317"/>
    </source>
</evidence>
<evidence type="ECO:0000256" key="4">
    <source>
        <dbReference type="ARBA" id="ARBA00012945"/>
    </source>
</evidence>
<dbReference type="NCBIfam" id="NF004309">
    <property type="entry name" value="PRK05704.1"/>
    <property type="match status" value="1"/>
</dbReference>
<evidence type="ECO:0000256" key="9">
    <source>
        <dbReference type="ARBA" id="ARBA00023315"/>
    </source>
</evidence>
<dbReference type="PANTHER" id="PTHR43416:SF5">
    <property type="entry name" value="DIHYDROLIPOYLLYSINE-RESIDUE SUCCINYLTRANSFERASE COMPONENT OF 2-OXOGLUTARATE DEHYDROGENASE COMPLEX, MITOCHONDRIAL"/>
    <property type="match status" value="1"/>
</dbReference>
<dbReference type="InterPro" id="IPR050537">
    <property type="entry name" value="2-oxoacid_dehydrogenase"/>
</dbReference>
<comment type="similarity">
    <text evidence="3 11">Belongs to the 2-oxoacid dehydrogenase family.</text>
</comment>
<dbReference type="InterPro" id="IPR036625">
    <property type="entry name" value="E3-bd_dom_sf"/>
</dbReference>
<evidence type="ECO:0000256" key="2">
    <source>
        <dbReference type="ARBA" id="ARBA00005145"/>
    </source>
</evidence>
<reference evidence="14" key="2">
    <citation type="submission" date="2023-07" db="EMBL/GenBank/DDBJ databases">
        <authorList>
            <person name="Sun H."/>
        </authorList>
    </citation>
    <scope>NUCLEOTIDE SEQUENCE</scope>
    <source>
        <strain evidence="14">05753</strain>
    </source>
</reference>
<proteinExistence type="inferred from homology"/>
<dbReference type="GO" id="GO:0004149">
    <property type="term" value="F:dihydrolipoyllysine-residue succinyltransferase activity"/>
    <property type="evidence" value="ECO:0007669"/>
    <property type="project" value="UniProtKB-EC"/>
</dbReference>
<dbReference type="Gene3D" id="4.10.320.10">
    <property type="entry name" value="E3-binding domain"/>
    <property type="match status" value="1"/>
</dbReference>
<dbReference type="Gene3D" id="2.40.50.100">
    <property type="match status" value="1"/>
</dbReference>
<evidence type="ECO:0000259" key="13">
    <source>
        <dbReference type="PROSITE" id="PS51826"/>
    </source>
</evidence>
<comment type="caution">
    <text evidence="14">The sequence shown here is derived from an EMBL/GenBank/DDBJ whole genome shotgun (WGS) entry which is preliminary data.</text>
</comment>
<dbReference type="Proteomes" id="UP001169006">
    <property type="component" value="Unassembled WGS sequence"/>
</dbReference>
<dbReference type="RefSeq" id="WP_302078254.1">
    <property type="nucleotide sequence ID" value="NZ_JAUKWQ010000006.1"/>
</dbReference>
<reference evidence="14" key="1">
    <citation type="journal article" date="2015" name="Int. J. Syst. Evol. Microbiol.">
        <title>Rhizobium oryzicola sp. nov., potential plant-growth-promoting endophytic bacteria isolated from rice roots.</title>
        <authorList>
            <person name="Zhang X.X."/>
            <person name="Gao J.S."/>
            <person name="Cao Y.H."/>
            <person name="Sheirdil R.A."/>
            <person name="Wang X.C."/>
            <person name="Zhang L."/>
        </authorList>
    </citation>
    <scope>NUCLEOTIDE SEQUENCE</scope>
    <source>
        <strain evidence="14">05753</strain>
    </source>
</reference>
<dbReference type="SUPFAM" id="SSF47005">
    <property type="entry name" value="Peripheral subunit-binding domain of 2-oxo acid dehydrogenase complex"/>
    <property type="match status" value="1"/>
</dbReference>
<keyword evidence="7 11" id="KW-0808">Transferase</keyword>
<evidence type="ECO:0000256" key="10">
    <source>
        <dbReference type="ARBA" id="ARBA00052761"/>
    </source>
</evidence>
<dbReference type="InterPro" id="IPR011053">
    <property type="entry name" value="Single_hybrid_motif"/>
</dbReference>
<evidence type="ECO:0000256" key="8">
    <source>
        <dbReference type="ARBA" id="ARBA00022823"/>
    </source>
</evidence>
<dbReference type="PROSITE" id="PS51826">
    <property type="entry name" value="PSBD"/>
    <property type="match status" value="1"/>
</dbReference>
<dbReference type="Pfam" id="PF00198">
    <property type="entry name" value="2-oxoacid_dh"/>
    <property type="match status" value="1"/>
</dbReference>
<keyword evidence="15" id="KW-1185">Reference proteome</keyword>
<comment type="catalytic activity">
    <reaction evidence="10 11">
        <text>N(6)-[(R)-dihydrolipoyl]-L-lysyl-[protein] + succinyl-CoA = N(6)-[(R)-S(8)-succinyldihydrolipoyl]-L-lysyl-[protein] + CoA</text>
        <dbReference type="Rhea" id="RHEA:15213"/>
        <dbReference type="Rhea" id="RHEA-COMP:10475"/>
        <dbReference type="Rhea" id="RHEA-COMP:20092"/>
        <dbReference type="ChEBI" id="CHEBI:57287"/>
        <dbReference type="ChEBI" id="CHEBI:57292"/>
        <dbReference type="ChEBI" id="CHEBI:83100"/>
        <dbReference type="ChEBI" id="CHEBI:83120"/>
        <dbReference type="EC" id="2.3.1.61"/>
    </reaction>
</comment>
<feature type="domain" description="Peripheral subunit-binding (PSBD)" evidence="13">
    <location>
        <begin position="112"/>
        <end position="149"/>
    </location>
</feature>
<evidence type="ECO:0000256" key="7">
    <source>
        <dbReference type="ARBA" id="ARBA00022679"/>
    </source>
</evidence>
<dbReference type="InterPro" id="IPR001078">
    <property type="entry name" value="2-oxoacid_DH_actylTfrase"/>
</dbReference>
<keyword evidence="6 11" id="KW-0816">Tricarboxylic acid cycle</keyword>
<evidence type="ECO:0000313" key="14">
    <source>
        <dbReference type="EMBL" id="MDO1584031.1"/>
    </source>
</evidence>
<dbReference type="EC" id="2.3.1.61" evidence="4 11"/>
<dbReference type="InterPro" id="IPR003016">
    <property type="entry name" value="2-oxoA_DH_lipoyl-BS"/>
</dbReference>
<dbReference type="CDD" id="cd06849">
    <property type="entry name" value="lipoyl_domain"/>
    <property type="match status" value="1"/>
</dbReference>
<keyword evidence="9 11" id="KW-0012">Acyltransferase</keyword>
<comment type="function">
    <text evidence="1 11">E2 component of the 2-oxoglutarate dehydrogenase (OGDH) complex which catalyzes the second step in the conversion of 2-oxoglutarate to succinyl-CoA and CO(2).</text>
</comment>
<dbReference type="PROSITE" id="PS50968">
    <property type="entry name" value="BIOTINYL_LIPOYL"/>
    <property type="match status" value="1"/>
</dbReference>
<dbReference type="NCBIfam" id="TIGR01347">
    <property type="entry name" value="sucB"/>
    <property type="match status" value="1"/>
</dbReference>
<evidence type="ECO:0000256" key="11">
    <source>
        <dbReference type="RuleBase" id="RU361138"/>
    </source>
</evidence>
<dbReference type="InterPro" id="IPR006255">
    <property type="entry name" value="SucB"/>
</dbReference>
<evidence type="ECO:0000313" key="15">
    <source>
        <dbReference type="Proteomes" id="UP001169006"/>
    </source>
</evidence>